<accession>A0ABM3FTV8</accession>
<dbReference type="GeneID" id="124293662"/>
<protein>
    <submittedName>
        <fullName evidence="2">Uncharacterized protein LOC124293662</fullName>
    </submittedName>
</protein>
<organism evidence="1 2">
    <name type="scientific">Neodiprion lecontei</name>
    <name type="common">Redheaded pine sawfly</name>
    <dbReference type="NCBI Taxonomy" id="441921"/>
    <lineage>
        <taxon>Eukaryota</taxon>
        <taxon>Metazoa</taxon>
        <taxon>Ecdysozoa</taxon>
        <taxon>Arthropoda</taxon>
        <taxon>Hexapoda</taxon>
        <taxon>Insecta</taxon>
        <taxon>Pterygota</taxon>
        <taxon>Neoptera</taxon>
        <taxon>Endopterygota</taxon>
        <taxon>Hymenoptera</taxon>
        <taxon>Tenthredinoidea</taxon>
        <taxon>Diprionidae</taxon>
        <taxon>Diprioninae</taxon>
        <taxon>Neodiprion</taxon>
    </lineage>
</organism>
<evidence type="ECO:0000313" key="2">
    <source>
        <dbReference type="RefSeq" id="XP_046591442.1"/>
    </source>
</evidence>
<evidence type="ECO:0000313" key="1">
    <source>
        <dbReference type="Proteomes" id="UP000829291"/>
    </source>
</evidence>
<reference evidence="2" key="1">
    <citation type="submission" date="2025-08" db="UniProtKB">
        <authorList>
            <consortium name="RefSeq"/>
        </authorList>
    </citation>
    <scope>IDENTIFICATION</scope>
    <source>
        <tissue evidence="2">Thorax and Abdomen</tissue>
    </source>
</reference>
<dbReference type="Proteomes" id="UP000829291">
    <property type="component" value="Chromosome 3"/>
</dbReference>
<sequence>MSISHDVFPAEGVYLFNRLQFSDALFEISKCGYRLCRDMHKFMSAICICTLSAGKNCTCVGVGSDCMTQKGLFQGTFMAEKGKAGAFTAAWRNWYKYAYTKGP</sequence>
<dbReference type="RefSeq" id="XP_046591442.1">
    <property type="nucleotide sequence ID" value="XM_046735486.1"/>
</dbReference>
<gene>
    <name evidence="2" type="primary">LOC124293662</name>
</gene>
<proteinExistence type="predicted"/>
<keyword evidence="1" id="KW-1185">Reference proteome</keyword>
<name>A0ABM3FTV8_NEOLC</name>